<dbReference type="Gene3D" id="3.30.70.1290">
    <property type="entry name" value="Transposase IS200-like"/>
    <property type="match status" value="1"/>
</dbReference>
<dbReference type="SUPFAM" id="SSF143422">
    <property type="entry name" value="Transposase IS200-like"/>
    <property type="match status" value="1"/>
</dbReference>
<organism evidence="2 3">
    <name type="scientific">Escherichia coli M605</name>
    <dbReference type="NCBI Taxonomy" id="656417"/>
    <lineage>
        <taxon>Bacteria</taxon>
        <taxon>Pseudomonadati</taxon>
        <taxon>Pseudomonadota</taxon>
        <taxon>Gammaproteobacteria</taxon>
        <taxon>Enterobacterales</taxon>
        <taxon>Enterobacteriaceae</taxon>
        <taxon>Escherichia</taxon>
    </lineage>
</organism>
<protein>
    <submittedName>
        <fullName evidence="2">Transposase for insertion sequence element</fullName>
    </submittedName>
</protein>
<reference evidence="2 3" key="1">
    <citation type="submission" date="2010-01" db="EMBL/GenBank/DDBJ databases">
        <title>The Genome Sequence of Escherichia coli M605.</title>
        <authorList>
            <consortium name="The Broad Institute Genome Sequencing Platform"/>
            <consortium name="The Broad Institute Genome Sequencing Center for Infectious Disease"/>
            <person name="Feldgarden M."/>
            <person name="Gordon D.M."/>
            <person name="Johnson J.R."/>
            <person name="Johnston B.D."/>
            <person name="Young S."/>
            <person name="Zeng Q."/>
            <person name="Koehrsen M."/>
            <person name="Alvarado L."/>
            <person name="Berlin A.M."/>
            <person name="Borenstein D."/>
            <person name="Chapman S.B."/>
            <person name="Chen Z."/>
            <person name="Engels R."/>
            <person name="Freedman E."/>
            <person name="Gellesch M."/>
            <person name="Goldberg J."/>
            <person name="Griggs A."/>
            <person name="Gujja S."/>
            <person name="Heilman E.R."/>
            <person name="Heiman D.I."/>
            <person name="Hepburn T.A."/>
            <person name="Howarth C."/>
            <person name="Jen D."/>
            <person name="Larson L."/>
            <person name="Lewis B."/>
            <person name="Mehta T."/>
            <person name="Park D."/>
            <person name="Pearson M."/>
            <person name="Richards J."/>
            <person name="Roberts A."/>
            <person name="Saif S."/>
            <person name="Shea T.D."/>
            <person name="Shenoy N."/>
            <person name="Sisk P."/>
            <person name="Stolte C."/>
            <person name="Sykes S.N."/>
            <person name="Walk T."/>
            <person name="White J."/>
            <person name="Yandava C."/>
            <person name="Haas B."/>
            <person name="Henn M.R."/>
            <person name="Nusbaum C."/>
            <person name="Birren B."/>
        </authorList>
    </citation>
    <scope>NUCLEOTIDE SEQUENCE [LARGE SCALE GENOMIC DNA]</scope>
    <source>
        <strain evidence="2 3">M605</strain>
    </source>
</reference>
<evidence type="ECO:0000313" key="3">
    <source>
        <dbReference type="Proteomes" id="UP000004710"/>
    </source>
</evidence>
<evidence type="ECO:0000313" key="2">
    <source>
        <dbReference type="EMBL" id="EGI16353.1"/>
    </source>
</evidence>
<name>F4SYA6_ECOLX</name>
<accession>F4SYA6</accession>
<feature type="domain" description="Transposase IS200-like" evidence="1">
    <location>
        <begin position="53"/>
        <end position="91"/>
    </location>
</feature>
<dbReference type="HOGENOM" id="CLU_101320_7_0_6"/>
<dbReference type="InterPro" id="IPR036515">
    <property type="entry name" value="Transposase_17_sf"/>
</dbReference>
<dbReference type="GO" id="GO:0004803">
    <property type="term" value="F:transposase activity"/>
    <property type="evidence" value="ECO:0007669"/>
    <property type="project" value="InterPro"/>
</dbReference>
<proteinExistence type="predicted"/>
<dbReference type="EMBL" id="GL883905">
    <property type="protein sequence ID" value="EGI16353.1"/>
    <property type="molecule type" value="Genomic_DNA"/>
</dbReference>
<evidence type="ECO:0000259" key="1">
    <source>
        <dbReference type="Pfam" id="PF01797"/>
    </source>
</evidence>
<dbReference type="GO" id="GO:0006313">
    <property type="term" value="P:DNA transposition"/>
    <property type="evidence" value="ECO:0007669"/>
    <property type="project" value="InterPro"/>
</dbReference>
<dbReference type="GO" id="GO:0003677">
    <property type="term" value="F:DNA binding"/>
    <property type="evidence" value="ECO:0007669"/>
    <property type="project" value="InterPro"/>
</dbReference>
<dbReference type="AlphaFoldDB" id="F4SYA6"/>
<gene>
    <name evidence="2" type="ORF">ECIG_04746</name>
</gene>
<dbReference type="Pfam" id="PF01797">
    <property type="entry name" value="Y1_Tnp"/>
    <property type="match status" value="1"/>
</dbReference>
<dbReference type="InterPro" id="IPR002686">
    <property type="entry name" value="Transposase_17"/>
</dbReference>
<dbReference type="PANTHER" id="PTHR33360">
    <property type="entry name" value="TRANSPOSASE FOR INSERTION SEQUENCE ELEMENT IS200"/>
    <property type="match status" value="1"/>
</dbReference>
<sequence length="114" mass="13596">MGGLVQYGCWNDWVISRRQKQKRHITLPSEMVIWQPEFTDKTLSRKNGAVHYEQFGDLKYKYRNREFWCRGYYVDTVGKNTAKIQDYIKHQLEEDKMGEQLSIPYPGSPFTGRK</sequence>
<dbReference type="PANTHER" id="PTHR33360:SF2">
    <property type="entry name" value="TRANSPOSASE FOR INSERTION SEQUENCE ELEMENT IS200"/>
    <property type="match status" value="1"/>
</dbReference>
<dbReference type="Proteomes" id="UP000004710">
    <property type="component" value="Unassembled WGS sequence"/>
</dbReference>